<dbReference type="GeneID" id="68115567"/>
<proteinExistence type="inferred from homology"/>
<feature type="region of interest" description="Disordered" evidence="3">
    <location>
        <begin position="470"/>
        <end position="493"/>
    </location>
</feature>
<evidence type="ECO:0000256" key="3">
    <source>
        <dbReference type="SAM" id="MobiDB-lite"/>
    </source>
</evidence>
<keyword evidence="2" id="KW-0808">Transferase</keyword>
<organism evidence="4 5">
    <name type="scientific">Naegleria fowleri</name>
    <name type="common">Brain eating amoeba</name>
    <dbReference type="NCBI Taxonomy" id="5763"/>
    <lineage>
        <taxon>Eukaryota</taxon>
        <taxon>Discoba</taxon>
        <taxon>Heterolobosea</taxon>
        <taxon>Tetramitia</taxon>
        <taxon>Eutetramitia</taxon>
        <taxon>Vahlkampfiidae</taxon>
        <taxon>Naegleria</taxon>
    </lineage>
</organism>
<protein>
    <submittedName>
        <fullName evidence="4">Uncharacterized protein</fullName>
    </submittedName>
</protein>
<dbReference type="PANTHER" id="PTHR48207:SF3">
    <property type="entry name" value="SUCCINATE--HYDROXYMETHYLGLUTARATE COA-TRANSFERASE"/>
    <property type="match status" value="1"/>
</dbReference>
<name>A0A6A5BE85_NAEFO</name>
<comment type="caution">
    <text evidence="4">The sequence shown here is derived from an EMBL/GenBank/DDBJ whole genome shotgun (WGS) entry which is preliminary data.</text>
</comment>
<feature type="compositionally biased region" description="Polar residues" evidence="3">
    <location>
        <begin position="470"/>
        <end position="479"/>
    </location>
</feature>
<dbReference type="RefSeq" id="XP_044557855.1">
    <property type="nucleotide sequence ID" value="XM_044712192.1"/>
</dbReference>
<feature type="compositionally biased region" description="Low complexity" evidence="3">
    <location>
        <begin position="366"/>
        <end position="377"/>
    </location>
</feature>
<dbReference type="InterPro" id="IPR003673">
    <property type="entry name" value="CoA-Trfase_fam_III"/>
</dbReference>
<dbReference type="SUPFAM" id="SSF89796">
    <property type="entry name" value="CoA-transferase family III (CaiB/BaiF)"/>
    <property type="match status" value="1"/>
</dbReference>
<dbReference type="Pfam" id="PF02515">
    <property type="entry name" value="CoA_transf_3"/>
    <property type="match status" value="2"/>
</dbReference>
<dbReference type="EMBL" id="VFQX01000061">
    <property type="protein sequence ID" value="KAF0973142.1"/>
    <property type="molecule type" value="Genomic_DNA"/>
</dbReference>
<keyword evidence="5" id="KW-1185">Reference proteome</keyword>
<feature type="region of interest" description="Disordered" evidence="3">
    <location>
        <begin position="1"/>
        <end position="26"/>
    </location>
</feature>
<sequence>MNPPDHPSSLDSERSKTTTMSHHCSSHPLSGVVVLDMSRLYPGPLCAQLLADLGANVIKIEDEKSGGDPTRHFPPTMKEEEKEQELSKNSSYLFHCFNRNKKSISLDFKRKDISQILKKIILKNDLMEEIVHSENHIVVRVLIDSARPGKLEQLLGIQHVSELWEWNPALVICRVSAFGQEVKKYGDIPAHDMNTVGAAGIFNIMGDVSEKNEELKPLPIQLSDVMTGYSAALQVTALIRKLESILQNSNFTHNEKITLLKQVNRQIDVSMFDNAIATIQMPLTLQLNGYEEMASNGKHVLAGSILGYNIYPTKEGLLSVGCLEPHFWKGFLTVLSQYENPTCNHASRHKTLSEESFNPQKDSKKSQPTSTTTLLPPLTKYSSPQYLFSNDATLKTRITKILATKTAFEWEEIFTQCASSAKLPITKIRRLNEIDRELLRERNMIANMDKKKQLIVKNALDYSSLLKTSETNESTSQRGPQLGEHNDLFLSKL</sequence>
<dbReference type="OMA" id="CLEPHFW"/>
<accession>A0A6A5BE85</accession>
<dbReference type="VEuPathDB" id="AmoebaDB:NfTy_093970"/>
<feature type="region of interest" description="Disordered" evidence="3">
    <location>
        <begin position="63"/>
        <end position="82"/>
    </location>
</feature>
<reference evidence="4 5" key="1">
    <citation type="journal article" date="2019" name="Sci. Rep.">
        <title>Nanopore sequencing improves the draft genome of the human pathogenic amoeba Naegleria fowleri.</title>
        <authorList>
            <person name="Liechti N."/>
            <person name="Schurch N."/>
            <person name="Bruggmann R."/>
            <person name="Wittwer M."/>
        </authorList>
    </citation>
    <scope>NUCLEOTIDE SEQUENCE [LARGE SCALE GENOMIC DNA]</scope>
    <source>
        <strain evidence="4 5">ATCC 30894</strain>
    </source>
</reference>
<comment type="similarity">
    <text evidence="1">Belongs to the CoA-transferase III family.</text>
</comment>
<evidence type="ECO:0000256" key="2">
    <source>
        <dbReference type="ARBA" id="ARBA00022679"/>
    </source>
</evidence>
<evidence type="ECO:0000313" key="4">
    <source>
        <dbReference type="EMBL" id="KAF0973142.1"/>
    </source>
</evidence>
<dbReference type="PANTHER" id="PTHR48207">
    <property type="entry name" value="SUCCINATE--HYDROXYMETHYLGLUTARATE COA-TRANSFERASE"/>
    <property type="match status" value="1"/>
</dbReference>
<dbReference type="AlphaFoldDB" id="A0A6A5BE85"/>
<evidence type="ECO:0000313" key="5">
    <source>
        <dbReference type="Proteomes" id="UP000444721"/>
    </source>
</evidence>
<dbReference type="InterPro" id="IPR044855">
    <property type="entry name" value="CoA-Trfase_III_dom3_sf"/>
</dbReference>
<dbReference type="Proteomes" id="UP000444721">
    <property type="component" value="Unassembled WGS sequence"/>
</dbReference>
<dbReference type="VEuPathDB" id="AmoebaDB:FDP41_008349"/>
<evidence type="ECO:0000256" key="1">
    <source>
        <dbReference type="ARBA" id="ARBA00008383"/>
    </source>
</evidence>
<feature type="region of interest" description="Disordered" evidence="3">
    <location>
        <begin position="346"/>
        <end position="377"/>
    </location>
</feature>
<dbReference type="OrthoDB" id="16747at2759"/>
<dbReference type="VEuPathDB" id="AmoebaDB:NF0034190"/>
<dbReference type="GO" id="GO:0008410">
    <property type="term" value="F:CoA-transferase activity"/>
    <property type="evidence" value="ECO:0007669"/>
    <property type="project" value="TreeGrafter"/>
</dbReference>
<dbReference type="InterPro" id="IPR023606">
    <property type="entry name" value="CoA-Trfase_III_dom_1_sf"/>
</dbReference>
<dbReference type="InterPro" id="IPR050483">
    <property type="entry name" value="CoA-transferase_III_domain"/>
</dbReference>
<dbReference type="Gene3D" id="3.30.1540.10">
    <property type="entry name" value="formyl-coa transferase, domain 3"/>
    <property type="match status" value="1"/>
</dbReference>
<dbReference type="Gene3D" id="3.40.50.10540">
    <property type="entry name" value="Crotonobetainyl-coa:carnitine coa-transferase, domain 1"/>
    <property type="match status" value="1"/>
</dbReference>
<gene>
    <name evidence="4" type="ORF">FDP41_008349</name>
</gene>